<feature type="compositionally biased region" description="Basic residues" evidence="1">
    <location>
        <begin position="163"/>
        <end position="172"/>
    </location>
</feature>
<proteinExistence type="predicted"/>
<feature type="region of interest" description="Disordered" evidence="1">
    <location>
        <begin position="64"/>
        <end position="369"/>
    </location>
</feature>
<name>A0ABQ7Y4Z7_BRANA</name>
<feature type="compositionally biased region" description="Basic and acidic residues" evidence="1">
    <location>
        <begin position="150"/>
        <end position="162"/>
    </location>
</feature>
<gene>
    <name evidence="2" type="ORF">HID58_080470</name>
</gene>
<feature type="compositionally biased region" description="Basic and acidic residues" evidence="1">
    <location>
        <begin position="295"/>
        <end position="304"/>
    </location>
</feature>
<evidence type="ECO:0000313" key="2">
    <source>
        <dbReference type="EMBL" id="KAH0863259.1"/>
    </source>
</evidence>
<sequence>ISCQQARIARVDWESRLPCVLGPRKSCLSLFTRKQQKLLNKAREMDGVPDLSALLKGKLQLLSKKSTSAGASETTGSEDVGASKEKAPSLVDEDVGAEPSASSPKKKKSEKAKRNVTAGQQTTSLDENAPLEEAVSPDKAPGGPKKKKRSREDSADDRDNAPRPKKKTKKKSVKTETRPSVDGTTSGDVAGRGSPSLETPSEKRRRVSASESEPRSESAASEMTAPESASSSLIGLRGKNSLGRRLARRTAASEEGSPEKDNALVREEGTKDVGPEDPVLVSDTSSEGREEEEDRAEKTPSPKADEEEASSETEKGSAPIIPSSNLDADLPAPVPDSIEDPTVFVAEDPQDPPVPSVLTGDGNVQDSAV</sequence>
<accession>A0ABQ7Y4Z7</accession>
<organism evidence="2 3">
    <name type="scientific">Brassica napus</name>
    <name type="common">Rape</name>
    <dbReference type="NCBI Taxonomy" id="3708"/>
    <lineage>
        <taxon>Eukaryota</taxon>
        <taxon>Viridiplantae</taxon>
        <taxon>Streptophyta</taxon>
        <taxon>Embryophyta</taxon>
        <taxon>Tracheophyta</taxon>
        <taxon>Spermatophyta</taxon>
        <taxon>Magnoliopsida</taxon>
        <taxon>eudicotyledons</taxon>
        <taxon>Gunneridae</taxon>
        <taxon>Pentapetalae</taxon>
        <taxon>rosids</taxon>
        <taxon>malvids</taxon>
        <taxon>Brassicales</taxon>
        <taxon>Brassicaceae</taxon>
        <taxon>Brassiceae</taxon>
        <taxon>Brassica</taxon>
    </lineage>
</organism>
<reference evidence="2 3" key="1">
    <citation type="submission" date="2021-05" db="EMBL/GenBank/DDBJ databases">
        <title>Genome Assembly of Synthetic Allotetraploid Brassica napus Reveals Homoeologous Exchanges between Subgenomes.</title>
        <authorList>
            <person name="Davis J.T."/>
        </authorList>
    </citation>
    <scope>NUCLEOTIDE SEQUENCE [LARGE SCALE GENOMIC DNA]</scope>
    <source>
        <strain evidence="3">cv. Da-Ae</strain>
        <tissue evidence="2">Seedling</tissue>
    </source>
</reference>
<feature type="compositionally biased region" description="Low complexity" evidence="1">
    <location>
        <begin position="64"/>
        <end position="78"/>
    </location>
</feature>
<keyword evidence="3" id="KW-1185">Reference proteome</keyword>
<evidence type="ECO:0000256" key="1">
    <source>
        <dbReference type="SAM" id="MobiDB-lite"/>
    </source>
</evidence>
<dbReference type="EMBL" id="JAGKQM010000018">
    <property type="protein sequence ID" value="KAH0863259.1"/>
    <property type="molecule type" value="Genomic_DNA"/>
</dbReference>
<evidence type="ECO:0000313" key="3">
    <source>
        <dbReference type="Proteomes" id="UP000824890"/>
    </source>
</evidence>
<protein>
    <submittedName>
        <fullName evidence="2">Uncharacterized protein</fullName>
    </submittedName>
</protein>
<feature type="compositionally biased region" description="Basic and acidic residues" evidence="1">
    <location>
        <begin position="257"/>
        <end position="274"/>
    </location>
</feature>
<feature type="compositionally biased region" description="Polar residues" evidence="1">
    <location>
        <begin position="117"/>
        <end position="126"/>
    </location>
</feature>
<dbReference type="Proteomes" id="UP000824890">
    <property type="component" value="Unassembled WGS sequence"/>
</dbReference>
<feature type="non-terminal residue" evidence="2">
    <location>
        <position position="1"/>
    </location>
</feature>
<comment type="caution">
    <text evidence="2">The sequence shown here is derived from an EMBL/GenBank/DDBJ whole genome shotgun (WGS) entry which is preliminary data.</text>
</comment>